<evidence type="ECO:0000313" key="2">
    <source>
        <dbReference type="Proteomes" id="UP001054945"/>
    </source>
</evidence>
<dbReference type="AlphaFoldDB" id="A0AAV4YG03"/>
<dbReference type="Proteomes" id="UP001054945">
    <property type="component" value="Unassembled WGS sequence"/>
</dbReference>
<gene>
    <name evidence="1" type="ORF">CEXT_82081</name>
</gene>
<name>A0AAV4YG03_CAEEX</name>
<organism evidence="1 2">
    <name type="scientific">Caerostris extrusa</name>
    <name type="common">Bark spider</name>
    <name type="synonym">Caerostris bankana</name>
    <dbReference type="NCBI Taxonomy" id="172846"/>
    <lineage>
        <taxon>Eukaryota</taxon>
        <taxon>Metazoa</taxon>
        <taxon>Ecdysozoa</taxon>
        <taxon>Arthropoda</taxon>
        <taxon>Chelicerata</taxon>
        <taxon>Arachnida</taxon>
        <taxon>Araneae</taxon>
        <taxon>Araneomorphae</taxon>
        <taxon>Entelegynae</taxon>
        <taxon>Araneoidea</taxon>
        <taxon>Araneidae</taxon>
        <taxon>Caerostris</taxon>
    </lineage>
</organism>
<accession>A0AAV4YG03</accession>
<evidence type="ECO:0000313" key="1">
    <source>
        <dbReference type="EMBL" id="GIZ05204.1"/>
    </source>
</evidence>
<reference evidence="1 2" key="1">
    <citation type="submission" date="2021-06" db="EMBL/GenBank/DDBJ databases">
        <title>Caerostris extrusa draft genome.</title>
        <authorList>
            <person name="Kono N."/>
            <person name="Arakawa K."/>
        </authorList>
    </citation>
    <scope>NUCLEOTIDE SEQUENCE [LARGE SCALE GENOMIC DNA]</scope>
</reference>
<protein>
    <submittedName>
        <fullName evidence="1">Uncharacterized protein</fullName>
    </submittedName>
</protein>
<dbReference type="EMBL" id="BPLR01019235">
    <property type="protein sequence ID" value="GIZ05204.1"/>
    <property type="molecule type" value="Genomic_DNA"/>
</dbReference>
<proteinExistence type="predicted"/>
<keyword evidence="2" id="KW-1185">Reference proteome</keyword>
<comment type="caution">
    <text evidence="1">The sequence shown here is derived from an EMBL/GenBank/DDBJ whole genome shotgun (WGS) entry which is preliminary data.</text>
</comment>
<sequence>MVSSTTSCLENDDDVIRGGVRLGLLPITQAQGPPHHSLGPFVSGAEGWWGGRRRHKKHWGQGLWMSISRIDGGGYS</sequence>